<evidence type="ECO:0000256" key="1">
    <source>
        <dbReference type="SAM" id="MobiDB-lite"/>
    </source>
</evidence>
<name>W9Y910_9EURO</name>
<evidence type="ECO:0000313" key="3">
    <source>
        <dbReference type="EMBL" id="EXJ86135.1"/>
    </source>
</evidence>
<dbReference type="OrthoDB" id="3353407at2759"/>
<proteinExistence type="predicted"/>
<dbReference type="HOGENOM" id="CLU_009650_0_0_1"/>
<sequence>MGWQRSSSSGLHTTSSAARVRSRGESDVEKEGFVRSRSSDDEDNRAIFDEDDEEQDQDPSAASSRNTSSSHRPMLVNNAYTSNRSSSPSYLGRMPRSIMRWLCLGVAATLLIFIFSLVRLSWNADKEVKVAIEQAKVAPKPPPWENFPFLQRYYGGIRSLVPAKSNDPEYPRNDDEVPIESINIAEEVKEEEEEKKEQEKENTRTKRDIQASIKFDPYPNYTSSEYVAKYGQKVDCYLDEKNTVSVPRVRVYEGIPRGFPDNVMGSAEMLGLRTDICYDRFGRLGPYGLGYSINRGGSGAQQEGEREGADLVWEESPEVDWRKVQWADIQQRCVAANQHRFKELPEPRIEKFRAMQVGRMTKRDNDDEPEFAAMPNKAPETAKGSEKPKVGSEKLPRTAVVIRTWWDYPYTVEDKIYLRSLMSELTMLSGGEYVVHFLIQVKSDDVPIWSDDETYERVLRESLPEEFRGMGTLWSERQMLLMYGGLQETWVRDLPVHGVYRSTFMPMQYFAHQHPEYDYFWNWEMDIRSTHHWYHFFDRVSKWAKAQPRKLLWERNSRFYIPSEHGSWEDFSQMVRIQTDQGTNSANNLWSSLNGAARNKNQDSSSSSGSASVTGGMKQQGDRPIWGPERPLDDDIVFEGDPTPPTSFDKDKYSWGVGEDADLIVFNPLFDPEGTTWLLRDDTTGYNITRGRPPRRTAIITASRLSRRLLDTMHRETALKKHTMFSEMWPASCALHHGLKAVYAPHPEYIDRKWPTNYLQAVFNGGRNGATGGARTSVFGDREHNFRGTTWYYNAGFPEVLWHRWLGMKIHNDGGEQAELAGDGRMCLPGMLLHPIKRVELVQEGRRADQS</sequence>
<dbReference type="EMBL" id="AMWN01000005">
    <property type="protein sequence ID" value="EXJ86135.1"/>
    <property type="molecule type" value="Genomic_DNA"/>
</dbReference>
<feature type="transmembrane region" description="Helical" evidence="2">
    <location>
        <begin position="101"/>
        <end position="122"/>
    </location>
</feature>
<evidence type="ECO:0000313" key="4">
    <source>
        <dbReference type="Proteomes" id="UP000019484"/>
    </source>
</evidence>
<dbReference type="Pfam" id="PF11885">
    <property type="entry name" value="DUF3405"/>
    <property type="match status" value="1"/>
</dbReference>
<dbReference type="InterPro" id="IPR021822">
    <property type="entry name" value="DUF3405"/>
</dbReference>
<organism evidence="3 4">
    <name type="scientific">Capronia coronata CBS 617.96</name>
    <dbReference type="NCBI Taxonomy" id="1182541"/>
    <lineage>
        <taxon>Eukaryota</taxon>
        <taxon>Fungi</taxon>
        <taxon>Dikarya</taxon>
        <taxon>Ascomycota</taxon>
        <taxon>Pezizomycotina</taxon>
        <taxon>Eurotiomycetes</taxon>
        <taxon>Chaetothyriomycetidae</taxon>
        <taxon>Chaetothyriales</taxon>
        <taxon>Herpotrichiellaceae</taxon>
        <taxon>Capronia</taxon>
    </lineage>
</organism>
<evidence type="ECO:0008006" key="5">
    <source>
        <dbReference type="Google" id="ProtNLM"/>
    </source>
</evidence>
<evidence type="ECO:0000256" key="2">
    <source>
        <dbReference type="SAM" id="Phobius"/>
    </source>
</evidence>
<feature type="compositionally biased region" description="Basic and acidic residues" evidence="1">
    <location>
        <begin position="22"/>
        <end position="48"/>
    </location>
</feature>
<keyword evidence="2" id="KW-0472">Membrane</keyword>
<keyword evidence="4" id="KW-1185">Reference proteome</keyword>
<reference evidence="3 4" key="1">
    <citation type="submission" date="2013-03" db="EMBL/GenBank/DDBJ databases">
        <title>The Genome Sequence of Capronia coronata CBS 617.96.</title>
        <authorList>
            <consortium name="The Broad Institute Genomics Platform"/>
            <person name="Cuomo C."/>
            <person name="de Hoog S."/>
            <person name="Gorbushina A."/>
            <person name="Walker B."/>
            <person name="Young S.K."/>
            <person name="Zeng Q."/>
            <person name="Gargeya S."/>
            <person name="Fitzgerald M."/>
            <person name="Haas B."/>
            <person name="Abouelleil A."/>
            <person name="Allen A.W."/>
            <person name="Alvarado L."/>
            <person name="Arachchi H.M."/>
            <person name="Berlin A.M."/>
            <person name="Chapman S.B."/>
            <person name="Gainer-Dewar J."/>
            <person name="Goldberg J."/>
            <person name="Griggs A."/>
            <person name="Gujja S."/>
            <person name="Hansen M."/>
            <person name="Howarth C."/>
            <person name="Imamovic A."/>
            <person name="Ireland A."/>
            <person name="Larimer J."/>
            <person name="McCowan C."/>
            <person name="Murphy C."/>
            <person name="Pearson M."/>
            <person name="Poon T.W."/>
            <person name="Priest M."/>
            <person name="Roberts A."/>
            <person name="Saif S."/>
            <person name="Shea T."/>
            <person name="Sisk P."/>
            <person name="Sykes S."/>
            <person name="Wortman J."/>
            <person name="Nusbaum C."/>
            <person name="Birren B."/>
        </authorList>
    </citation>
    <scope>NUCLEOTIDE SEQUENCE [LARGE SCALE GENOMIC DNA]</scope>
    <source>
        <strain evidence="3 4">CBS 617.96</strain>
    </source>
</reference>
<feature type="region of interest" description="Disordered" evidence="1">
    <location>
        <begin position="1"/>
        <end position="90"/>
    </location>
</feature>
<comment type="caution">
    <text evidence="3">The sequence shown here is derived from an EMBL/GenBank/DDBJ whole genome shotgun (WGS) entry which is preliminary data.</text>
</comment>
<feature type="region of interest" description="Disordered" evidence="1">
    <location>
        <begin position="360"/>
        <end position="391"/>
    </location>
</feature>
<dbReference type="Proteomes" id="UP000019484">
    <property type="component" value="Unassembled WGS sequence"/>
</dbReference>
<feature type="compositionally biased region" description="Polar residues" evidence="1">
    <location>
        <begin position="78"/>
        <end position="89"/>
    </location>
</feature>
<feature type="region of interest" description="Disordered" evidence="1">
    <location>
        <begin position="586"/>
        <end position="652"/>
    </location>
</feature>
<keyword evidence="2" id="KW-1133">Transmembrane helix</keyword>
<feature type="compositionally biased region" description="Low complexity" evidence="1">
    <location>
        <begin position="1"/>
        <end position="16"/>
    </location>
</feature>
<accession>W9Y910</accession>
<dbReference type="PANTHER" id="PTHR36205:SF1">
    <property type="entry name" value="MAJOR FACILITATOR SUPERFAMILY TRANSPORTER"/>
    <property type="match status" value="1"/>
</dbReference>
<feature type="compositionally biased region" description="Low complexity" evidence="1">
    <location>
        <begin position="58"/>
        <end position="70"/>
    </location>
</feature>
<dbReference type="GeneID" id="19161372"/>
<feature type="compositionally biased region" description="Basic and acidic residues" evidence="1">
    <location>
        <begin position="195"/>
        <end position="206"/>
    </location>
</feature>
<dbReference type="RefSeq" id="XP_007725573.1">
    <property type="nucleotide sequence ID" value="XM_007727383.1"/>
</dbReference>
<dbReference type="eggNOG" id="ENOG502QW68">
    <property type="taxonomic scope" value="Eukaryota"/>
</dbReference>
<dbReference type="PANTHER" id="PTHR36205">
    <property type="entry name" value="CHROMOSOME 19, WHOLE GENOME SHOTGUN SEQUENCE"/>
    <property type="match status" value="1"/>
</dbReference>
<dbReference type="AlphaFoldDB" id="W9Y910"/>
<keyword evidence="2" id="KW-0812">Transmembrane</keyword>
<gene>
    <name evidence="3" type="ORF">A1O1_06505</name>
</gene>
<dbReference type="STRING" id="1182541.W9Y910"/>
<protein>
    <recommendedName>
        <fullName evidence="5">Major facilitator superfamily transporter</fullName>
    </recommendedName>
</protein>
<feature type="region of interest" description="Disordered" evidence="1">
    <location>
        <begin position="185"/>
        <end position="206"/>
    </location>
</feature>